<dbReference type="EMBL" id="AP026802">
    <property type="protein sequence ID" value="BDR59210.1"/>
    <property type="molecule type" value="Genomic_DNA"/>
</dbReference>
<evidence type="ECO:0000256" key="2">
    <source>
        <dbReference type="ARBA" id="ARBA00022643"/>
    </source>
</evidence>
<protein>
    <recommendedName>
        <fullName evidence="3">NADPH-dependent FMN reductase-like domain-containing protein</fullName>
    </recommendedName>
</protein>
<evidence type="ECO:0000313" key="4">
    <source>
        <dbReference type="EMBL" id="BDR59210.1"/>
    </source>
</evidence>
<organism evidence="4 5">
    <name type="scientific">Xylocopilactobacillus apicola</name>
    <dbReference type="NCBI Taxonomy" id="2932184"/>
    <lineage>
        <taxon>Bacteria</taxon>
        <taxon>Bacillati</taxon>
        <taxon>Bacillota</taxon>
        <taxon>Bacilli</taxon>
        <taxon>Lactobacillales</taxon>
        <taxon>Lactobacillaceae</taxon>
        <taxon>Xylocopilactobacillus</taxon>
    </lineage>
</organism>
<keyword evidence="2" id="KW-0288">FMN</keyword>
<evidence type="ECO:0000313" key="5">
    <source>
        <dbReference type="Proteomes" id="UP001321861"/>
    </source>
</evidence>
<dbReference type="PANTHER" id="PTHR43278:SF4">
    <property type="entry name" value="NAD(P)H-DEPENDENT FMN-CONTAINING OXIDOREDUCTASE YWQN-RELATED"/>
    <property type="match status" value="1"/>
</dbReference>
<dbReference type="SUPFAM" id="SSF52218">
    <property type="entry name" value="Flavoproteins"/>
    <property type="match status" value="1"/>
</dbReference>
<dbReference type="InterPro" id="IPR005025">
    <property type="entry name" value="FMN_Rdtase-like_dom"/>
</dbReference>
<dbReference type="KEGG" id="xap:XA3_16510"/>
<dbReference type="Pfam" id="PF03358">
    <property type="entry name" value="FMN_red"/>
    <property type="match status" value="1"/>
</dbReference>
<feature type="domain" description="NADPH-dependent FMN reductase-like" evidence="3">
    <location>
        <begin position="5"/>
        <end position="124"/>
    </location>
</feature>
<dbReference type="Proteomes" id="UP001321861">
    <property type="component" value="Chromosome"/>
</dbReference>
<dbReference type="InterPro" id="IPR051796">
    <property type="entry name" value="ISF_SsuE-like"/>
</dbReference>
<gene>
    <name evidence="4" type="ORF">XA3_16510</name>
</gene>
<name>A0AAU9DA09_9LACO</name>
<dbReference type="GO" id="GO:0016491">
    <property type="term" value="F:oxidoreductase activity"/>
    <property type="evidence" value="ECO:0007669"/>
    <property type="project" value="InterPro"/>
</dbReference>
<accession>A0AAU9DA09</accession>
<reference evidence="4 5" key="1">
    <citation type="journal article" date="2023" name="Microbiol. Spectr.">
        <title>Symbiosis of Carpenter Bees with Uncharacterized Lactic Acid Bacteria Showing NAD Auxotrophy.</title>
        <authorList>
            <person name="Kawasaki S."/>
            <person name="Ozawa K."/>
            <person name="Mori T."/>
            <person name="Yamamoto A."/>
            <person name="Ito M."/>
            <person name="Ohkuma M."/>
            <person name="Sakamoto M."/>
            <person name="Matsutani M."/>
        </authorList>
    </citation>
    <scope>NUCLEOTIDE SEQUENCE [LARGE SCALE GENOMIC DNA]</scope>
    <source>
        <strain evidence="4 5">XA3</strain>
    </source>
</reference>
<sequence length="141" mass="16304">MIKIEIIFVNASQNKSGNTSRMGEKYLQGKTYKQLNLVDYKIYQLNQNYSDDQFEQAFSQLNKADWIVLGTPVYWHDMSAYLKTLLERLSQDSHFDDLSGKRISVLIQGSDPSDTIKSVTNIIKRFANSARMEFVDAMEDF</sequence>
<dbReference type="AlphaFoldDB" id="A0AAU9DA09"/>
<proteinExistence type="predicted"/>
<keyword evidence="5" id="KW-1185">Reference proteome</keyword>
<dbReference type="InterPro" id="IPR029039">
    <property type="entry name" value="Flavoprotein-like_sf"/>
</dbReference>
<evidence type="ECO:0000256" key="1">
    <source>
        <dbReference type="ARBA" id="ARBA00022630"/>
    </source>
</evidence>
<keyword evidence="1" id="KW-0285">Flavoprotein</keyword>
<dbReference type="PANTHER" id="PTHR43278">
    <property type="entry name" value="NAD(P)H-DEPENDENT FMN-CONTAINING OXIDOREDUCTASE YWQN-RELATED"/>
    <property type="match status" value="1"/>
</dbReference>
<evidence type="ECO:0000259" key="3">
    <source>
        <dbReference type="Pfam" id="PF03358"/>
    </source>
</evidence>
<dbReference type="Gene3D" id="3.40.50.360">
    <property type="match status" value="1"/>
</dbReference>